<dbReference type="GeneID" id="18261130"/>
<comment type="subcellular location">
    <subcellularLocation>
        <location evidence="1">Membrane</location>
        <topology evidence="1">Multi-pass membrane protein</topology>
    </subcellularLocation>
</comment>
<feature type="transmembrane region" description="Helical" evidence="7">
    <location>
        <begin position="312"/>
        <end position="331"/>
    </location>
</feature>
<evidence type="ECO:0000256" key="6">
    <source>
        <dbReference type="SAM" id="MobiDB-lite"/>
    </source>
</evidence>
<dbReference type="OMA" id="CFFIVPG"/>
<evidence type="ECO:0000256" key="2">
    <source>
        <dbReference type="ARBA" id="ARBA00022448"/>
    </source>
</evidence>
<keyword evidence="3 7" id="KW-0812">Transmembrane</keyword>
<dbReference type="OrthoDB" id="2985014at2759"/>
<dbReference type="FunFam" id="1.20.1250.20:FF:000068">
    <property type="entry name" value="MFS general substrate transporter"/>
    <property type="match status" value="1"/>
</dbReference>
<dbReference type="eggNOG" id="KOG2533">
    <property type="taxonomic scope" value="Eukaryota"/>
</dbReference>
<dbReference type="RefSeq" id="XP_006697365.1">
    <property type="nucleotide sequence ID" value="XM_006697302.1"/>
</dbReference>
<evidence type="ECO:0000256" key="4">
    <source>
        <dbReference type="ARBA" id="ARBA00022989"/>
    </source>
</evidence>
<dbReference type="KEGG" id="cthr:CTHT_0070920"/>
<dbReference type="GO" id="GO:0005886">
    <property type="term" value="C:plasma membrane"/>
    <property type="evidence" value="ECO:0007669"/>
    <property type="project" value="TreeGrafter"/>
</dbReference>
<feature type="transmembrane region" description="Helical" evidence="7">
    <location>
        <begin position="343"/>
        <end position="367"/>
    </location>
</feature>
<proteinExistence type="predicted"/>
<feature type="transmembrane region" description="Helical" evidence="7">
    <location>
        <begin position="251"/>
        <end position="272"/>
    </location>
</feature>
<keyword evidence="2" id="KW-0813">Transport</keyword>
<evidence type="ECO:0000313" key="9">
    <source>
        <dbReference type="Proteomes" id="UP000008066"/>
    </source>
</evidence>
<keyword evidence="4 7" id="KW-1133">Transmembrane helix</keyword>
<accession>G0SFI2</accession>
<gene>
    <name evidence="8" type="ORF">CTHT_0070920</name>
</gene>
<evidence type="ECO:0000256" key="7">
    <source>
        <dbReference type="SAM" id="Phobius"/>
    </source>
</evidence>
<organism evidence="9">
    <name type="scientific">Chaetomium thermophilum (strain DSM 1495 / CBS 144.50 / IMI 039719)</name>
    <name type="common">Thermochaetoides thermophila</name>
    <dbReference type="NCBI Taxonomy" id="759272"/>
    <lineage>
        <taxon>Eukaryota</taxon>
        <taxon>Fungi</taxon>
        <taxon>Dikarya</taxon>
        <taxon>Ascomycota</taxon>
        <taxon>Pezizomycotina</taxon>
        <taxon>Sordariomycetes</taxon>
        <taxon>Sordariomycetidae</taxon>
        <taxon>Sordariales</taxon>
        <taxon>Chaetomiaceae</taxon>
        <taxon>Thermochaetoides</taxon>
    </lineage>
</organism>
<dbReference type="InterPro" id="IPR036259">
    <property type="entry name" value="MFS_trans_sf"/>
</dbReference>
<feature type="region of interest" description="Disordered" evidence="6">
    <location>
        <begin position="1"/>
        <end position="28"/>
    </location>
</feature>
<feature type="transmembrane region" description="Helical" evidence="7">
    <location>
        <begin position="44"/>
        <end position="62"/>
    </location>
</feature>
<feature type="compositionally biased region" description="Pro residues" evidence="6">
    <location>
        <begin position="18"/>
        <end position="28"/>
    </location>
</feature>
<protein>
    <submittedName>
        <fullName evidence="8">Putative nicotinamide mononucleotide transmembrane transporter protein</fullName>
    </submittedName>
</protein>
<feature type="transmembrane region" description="Helical" evidence="7">
    <location>
        <begin position="82"/>
        <end position="104"/>
    </location>
</feature>
<keyword evidence="9" id="KW-1185">Reference proteome</keyword>
<feature type="transmembrane region" description="Helical" evidence="7">
    <location>
        <begin position="186"/>
        <end position="207"/>
    </location>
</feature>
<feature type="transmembrane region" description="Helical" evidence="7">
    <location>
        <begin position="227"/>
        <end position="244"/>
    </location>
</feature>
<feature type="transmembrane region" description="Helical" evidence="7">
    <location>
        <begin position="278"/>
        <end position="300"/>
    </location>
</feature>
<evidence type="ECO:0000256" key="3">
    <source>
        <dbReference type="ARBA" id="ARBA00022692"/>
    </source>
</evidence>
<dbReference type="PANTHER" id="PTHR43791">
    <property type="entry name" value="PERMEASE-RELATED"/>
    <property type="match status" value="1"/>
</dbReference>
<dbReference type="GO" id="GO:0022857">
    <property type="term" value="F:transmembrane transporter activity"/>
    <property type="evidence" value="ECO:0007669"/>
    <property type="project" value="TreeGrafter"/>
</dbReference>
<dbReference type="EMBL" id="GL988047">
    <property type="protein sequence ID" value="EGS17747.1"/>
    <property type="molecule type" value="Genomic_DNA"/>
</dbReference>
<evidence type="ECO:0000256" key="5">
    <source>
        <dbReference type="ARBA" id="ARBA00023136"/>
    </source>
</evidence>
<reference evidence="8 9" key="1">
    <citation type="journal article" date="2011" name="Cell">
        <title>Insight into structure and assembly of the nuclear pore complex by utilizing the genome of a eukaryotic thermophile.</title>
        <authorList>
            <person name="Amlacher S."/>
            <person name="Sarges P."/>
            <person name="Flemming D."/>
            <person name="van Noort V."/>
            <person name="Kunze R."/>
            <person name="Devos D.P."/>
            <person name="Arumugam M."/>
            <person name="Bork P."/>
            <person name="Hurt E."/>
        </authorList>
    </citation>
    <scope>NUCLEOTIDE SEQUENCE [LARGE SCALE GENOMIC DNA]</scope>
    <source>
        <strain evidence="9">DSM 1495 / CBS 144.50 / IMI 039719</strain>
    </source>
</reference>
<evidence type="ECO:0000256" key="1">
    <source>
        <dbReference type="ARBA" id="ARBA00004141"/>
    </source>
</evidence>
<feature type="compositionally biased region" description="Basic and acidic residues" evidence="6">
    <location>
        <begin position="1"/>
        <end position="13"/>
    </location>
</feature>
<dbReference type="SUPFAM" id="SSF103473">
    <property type="entry name" value="MFS general substrate transporter"/>
    <property type="match status" value="1"/>
</dbReference>
<keyword evidence="5 7" id="KW-0472">Membrane</keyword>
<evidence type="ECO:0000313" key="8">
    <source>
        <dbReference type="EMBL" id="EGS17747.1"/>
    </source>
</evidence>
<dbReference type="AlphaFoldDB" id="G0SFI2"/>
<name>G0SFI2_CHATD</name>
<dbReference type="HOGENOM" id="CLU_001265_0_1_1"/>
<dbReference type="PANTHER" id="PTHR43791:SF46">
    <property type="entry name" value="MAJOR FACILITATOR SUPERFAMILY (MFS) PROFILE DOMAIN-CONTAINING PROTEIN-RELATED"/>
    <property type="match status" value="1"/>
</dbReference>
<sequence>MSIRSEREKHSSDEESPSPSPPSLPILPPNTSDRLLTLRIDTHILPFVITLYLLAFLDRVNIANARAFGLESDLHMTGRYDYNTALTIFFIPYILFEVPSNILLKKLSPRVWLSACCIGFGVVTVCQGFCRNFGGLLAARFFLGKWLSPSELSYLQAKLALDQGPSAAEKRITPRDVLRVLTDYKVWLGGLMYLGLIVPAYSYAFFAPTIIQAYNSSSAIETQLRSVPPWACAFGLAMIVAIASDKARHRFAFTVTPILLSVAGFGVLFSVFDKLDVQYAALFLICMGTYAAMPVIVCWFNMNLGGHHRRAVGSAWQVAFGNIGGIISTYSFLKEDAPRFTKGYAICVGFISLSVVSCVAYELAVAWENRKKEKILREGELNLTEEEKTALGDLSPEFKYML</sequence>
<dbReference type="Gene3D" id="1.20.1250.20">
    <property type="entry name" value="MFS general substrate transporter like domains"/>
    <property type="match status" value="2"/>
</dbReference>
<dbReference type="Proteomes" id="UP000008066">
    <property type="component" value="Unassembled WGS sequence"/>
</dbReference>